<organism evidence="6 7">
    <name type="scientific">Porphyra umbilicalis</name>
    <name type="common">Purple laver</name>
    <name type="synonym">Red alga</name>
    <dbReference type="NCBI Taxonomy" id="2786"/>
    <lineage>
        <taxon>Eukaryota</taxon>
        <taxon>Rhodophyta</taxon>
        <taxon>Bangiophyceae</taxon>
        <taxon>Bangiales</taxon>
        <taxon>Bangiaceae</taxon>
        <taxon>Porphyra</taxon>
    </lineage>
</organism>
<protein>
    <recommendedName>
        <fullName evidence="5">Protein kinase domain-containing protein</fullName>
    </recommendedName>
</protein>
<name>A0A1X6NYM4_PORUM</name>
<keyword evidence="4" id="KW-0723">Serine/threonine-protein kinase</keyword>
<dbReference type="GO" id="GO:0004674">
    <property type="term" value="F:protein serine/threonine kinase activity"/>
    <property type="evidence" value="ECO:0007669"/>
    <property type="project" value="UniProtKB-KW"/>
</dbReference>
<dbReference type="CDD" id="cd07834">
    <property type="entry name" value="STKc_MAPK"/>
    <property type="match status" value="1"/>
</dbReference>
<dbReference type="GO" id="GO:0005524">
    <property type="term" value="F:ATP binding"/>
    <property type="evidence" value="ECO:0007669"/>
    <property type="project" value="UniProtKB-UniRule"/>
</dbReference>
<dbReference type="Gene3D" id="3.30.200.20">
    <property type="entry name" value="Phosphorylase Kinase, domain 1"/>
    <property type="match status" value="1"/>
</dbReference>
<keyword evidence="1 3" id="KW-0547">Nucleotide-binding</keyword>
<dbReference type="EMBL" id="KV918982">
    <property type="protein sequence ID" value="OSX73729.1"/>
    <property type="molecule type" value="Genomic_DNA"/>
</dbReference>
<keyword evidence="4" id="KW-0808">Transferase</keyword>
<dbReference type="InterPro" id="IPR000719">
    <property type="entry name" value="Prot_kinase_dom"/>
</dbReference>
<evidence type="ECO:0000313" key="6">
    <source>
        <dbReference type="EMBL" id="OSX73729.1"/>
    </source>
</evidence>
<dbReference type="PANTHER" id="PTHR24055">
    <property type="entry name" value="MITOGEN-ACTIVATED PROTEIN KINASE"/>
    <property type="match status" value="1"/>
</dbReference>
<keyword evidence="2 3" id="KW-0067">ATP-binding</keyword>
<evidence type="ECO:0000259" key="5">
    <source>
        <dbReference type="PROSITE" id="PS50011"/>
    </source>
</evidence>
<evidence type="ECO:0000256" key="1">
    <source>
        <dbReference type="ARBA" id="ARBA00022741"/>
    </source>
</evidence>
<proteinExistence type="inferred from homology"/>
<feature type="domain" description="Protein kinase" evidence="5">
    <location>
        <begin position="12"/>
        <end position="305"/>
    </location>
</feature>
<dbReference type="SMART" id="SM00220">
    <property type="entry name" value="S_TKc"/>
    <property type="match status" value="1"/>
</dbReference>
<dbReference type="Gene3D" id="1.10.510.10">
    <property type="entry name" value="Transferase(Phosphotransferase) domain 1"/>
    <property type="match status" value="1"/>
</dbReference>
<evidence type="ECO:0000256" key="3">
    <source>
        <dbReference type="PROSITE-ProRule" id="PRU10141"/>
    </source>
</evidence>
<dbReference type="InterPro" id="IPR008271">
    <property type="entry name" value="Ser/Thr_kinase_AS"/>
</dbReference>
<evidence type="ECO:0000256" key="2">
    <source>
        <dbReference type="ARBA" id="ARBA00022840"/>
    </source>
</evidence>
<evidence type="ECO:0000313" key="7">
    <source>
        <dbReference type="Proteomes" id="UP000218209"/>
    </source>
</evidence>
<dbReference type="Pfam" id="PF00069">
    <property type="entry name" value="Pkinase"/>
    <property type="match status" value="1"/>
</dbReference>
<dbReference type="PROSITE" id="PS00107">
    <property type="entry name" value="PROTEIN_KINASE_ATP"/>
    <property type="match status" value="1"/>
</dbReference>
<gene>
    <name evidence="6" type="ORF">BU14_0330s0019</name>
</gene>
<comment type="similarity">
    <text evidence="4">Belongs to the protein kinase superfamily.</text>
</comment>
<dbReference type="SUPFAM" id="SSF56112">
    <property type="entry name" value="Protein kinase-like (PK-like)"/>
    <property type="match status" value="1"/>
</dbReference>
<keyword evidence="4" id="KW-0418">Kinase</keyword>
<dbReference type="Proteomes" id="UP000218209">
    <property type="component" value="Unassembled WGS sequence"/>
</dbReference>
<dbReference type="PROSITE" id="PS50011">
    <property type="entry name" value="PROTEIN_KINASE_DOM"/>
    <property type="match status" value="1"/>
</dbReference>
<reference evidence="6 7" key="1">
    <citation type="submission" date="2017-03" db="EMBL/GenBank/DDBJ databases">
        <title>WGS assembly of Porphyra umbilicalis.</title>
        <authorList>
            <person name="Brawley S.H."/>
            <person name="Blouin N.A."/>
            <person name="Ficko-Blean E."/>
            <person name="Wheeler G.L."/>
            <person name="Lohr M."/>
            <person name="Goodson H.V."/>
            <person name="Jenkins J.W."/>
            <person name="Blaby-Haas C.E."/>
            <person name="Helliwell K.E."/>
            <person name="Chan C."/>
            <person name="Marriage T."/>
            <person name="Bhattacharya D."/>
            <person name="Klein A.S."/>
            <person name="Badis Y."/>
            <person name="Brodie J."/>
            <person name="Cao Y."/>
            <person name="Collen J."/>
            <person name="Dittami S.M."/>
            <person name="Gachon C.M."/>
            <person name="Green B.R."/>
            <person name="Karpowicz S."/>
            <person name="Kim J.W."/>
            <person name="Kudahl U."/>
            <person name="Lin S."/>
            <person name="Michel G."/>
            <person name="Mittag M."/>
            <person name="Olson B.J."/>
            <person name="Pangilinan J."/>
            <person name="Peng Y."/>
            <person name="Qiu H."/>
            <person name="Shu S."/>
            <person name="Singer J.T."/>
            <person name="Smith A.G."/>
            <person name="Sprecher B.N."/>
            <person name="Wagner V."/>
            <person name="Wang W."/>
            <person name="Wang Z.-Y."/>
            <person name="Yan J."/>
            <person name="Yarish C."/>
            <person name="Zoeuner-Riek S."/>
            <person name="Zhuang Y."/>
            <person name="Zou Y."/>
            <person name="Lindquist E.A."/>
            <person name="Grimwood J."/>
            <person name="Barry K."/>
            <person name="Rokhsar D.S."/>
            <person name="Schmutz J."/>
            <person name="Stiller J.W."/>
            <person name="Grossman A.R."/>
            <person name="Prochnik S.E."/>
        </authorList>
    </citation>
    <scope>NUCLEOTIDE SEQUENCE [LARGE SCALE GENOMIC DNA]</scope>
    <source>
        <strain evidence="6">4086291</strain>
    </source>
</reference>
<dbReference type="InterPro" id="IPR011009">
    <property type="entry name" value="Kinase-like_dom_sf"/>
</dbReference>
<keyword evidence="7" id="KW-1185">Reference proteome</keyword>
<dbReference type="InterPro" id="IPR050117">
    <property type="entry name" value="MAPK"/>
</dbReference>
<dbReference type="AlphaFoldDB" id="A0A1X6NYM4"/>
<dbReference type="FunFam" id="1.10.510.10:FF:000439">
    <property type="entry name" value="Mitogen-activated protein kinase"/>
    <property type="match status" value="1"/>
</dbReference>
<evidence type="ECO:0000256" key="4">
    <source>
        <dbReference type="RuleBase" id="RU000304"/>
    </source>
</evidence>
<feature type="binding site" evidence="3">
    <location>
        <position position="41"/>
    </location>
    <ligand>
        <name>ATP</name>
        <dbReference type="ChEBI" id="CHEBI:30616"/>
    </ligand>
</feature>
<dbReference type="PROSITE" id="PS00108">
    <property type="entry name" value="PROTEIN_KINASE_ST"/>
    <property type="match status" value="1"/>
</dbReference>
<accession>A0A1X6NYM4</accession>
<dbReference type="InterPro" id="IPR017441">
    <property type="entry name" value="Protein_kinase_ATP_BS"/>
</dbReference>
<dbReference type="OrthoDB" id="2396at2759"/>
<sequence length="454" mass="50754">MAAPAPVLAGRYTLSSILGEGAYGVVAAAFDSVKGDKVAVKRIRSVLETYPMAVRILREVKFNRLLRGHENLVQLRDLLLPSDVRTFQDTFLVFDVMPCDLSKVINSQARLNSDNIKFLMFQLLRGLLYLHRADVLHRDLKPSNLLVDSDCLLKICDLGLARAAFRTDEDDVYFWTTYVQTRWYRAPELVMPHSTNYTTAIDIWAAGCIFAELFLRRPLFPGKDHEDQVRRIIRLTGKPGPDVISRLRHTSMEALVAKQPPSPPLDWARLFPKATVEELQLMRGMLEFDPLKRLTAADALRHPYFAEWRESLGVGPAPPVLEAKDFEFETRVAARNPAAMDAIRAEMVSEIAEFHPDRKEELLGAAGIGAHPPSSGHLQAPDQHKEFSDALDGGNEVRKRNNLTMPLPVFGRVAASQVRSQVGVRSGTLPESQMAALAAAQRERNSRAADAMQD</sequence>